<name>A0A2U8FF96_9HELI</name>
<accession>A0A2U8FF96</accession>
<proteinExistence type="predicted"/>
<evidence type="ECO:0000313" key="1">
    <source>
        <dbReference type="EMBL" id="AWI34726.1"/>
    </source>
</evidence>
<dbReference type="KEGG" id="had:CDV25_08070"/>
<dbReference type="OrthoDB" id="2334812at2"/>
<dbReference type="Gene3D" id="3.40.50.12580">
    <property type="match status" value="1"/>
</dbReference>
<protein>
    <submittedName>
        <fullName evidence="1">Uncharacterized protein</fullName>
    </submittedName>
</protein>
<dbReference type="EMBL" id="CP021886">
    <property type="protein sequence ID" value="AWI34726.1"/>
    <property type="molecule type" value="Genomic_DNA"/>
</dbReference>
<sequence length="284" mass="32836">MYRKMLEEPAFEVSIVVIPDIAREEKNMFYQMEKTSKSLSSYPNVLQSYNVEQKIFMDFSDKFDMVCFANPYATMTYTFHIPYGFTGNLKYDLSIFSSLEYSLLWRVYVENLSNKSLIKEYQAIDAENLLFLTLLRHKIYETLKGEDTQAFIDNYLSKIEKIPNITYQEGGDYFETFATSDALIHDCGSFIAEYLYTDKPEAFILQSQEVISREFTALGTEVLKHCYLVSTSQEILAFIDSVVIGGQDTKKQSRLDFANKAIRINYPQATDYCLNDIKRSLLGA</sequence>
<evidence type="ECO:0000313" key="2">
    <source>
        <dbReference type="Proteomes" id="UP000244890"/>
    </source>
</evidence>
<dbReference type="InterPro" id="IPR043148">
    <property type="entry name" value="TagF_C"/>
</dbReference>
<gene>
    <name evidence="1" type="ORF">CDV25_08070</name>
</gene>
<dbReference type="AlphaFoldDB" id="A0A2U8FF96"/>
<reference evidence="1 2" key="1">
    <citation type="submission" date="2017-06" db="EMBL/GenBank/DDBJ databases">
        <title>Complete genome of Helicobacter apodemus.</title>
        <authorList>
            <person name="Cho S."/>
        </authorList>
    </citation>
    <scope>NUCLEOTIDE SEQUENCE [LARGE SCALE GENOMIC DNA]</scope>
    <source>
        <strain evidence="2">SNUVETPUB-15-01</strain>
    </source>
</reference>
<organism evidence="1 2">
    <name type="scientific">Helicobacter apodemus</name>
    <dbReference type="NCBI Taxonomy" id="135569"/>
    <lineage>
        <taxon>Bacteria</taxon>
        <taxon>Pseudomonadati</taxon>
        <taxon>Campylobacterota</taxon>
        <taxon>Epsilonproteobacteria</taxon>
        <taxon>Campylobacterales</taxon>
        <taxon>Helicobacteraceae</taxon>
        <taxon>Helicobacter</taxon>
    </lineage>
</organism>
<dbReference type="Proteomes" id="UP000244890">
    <property type="component" value="Chromosome"/>
</dbReference>